<sequence>MERSLTHFPCPCFQVTKDSKTAFILRVNGFSKCGIWLLLMETPTLLHNKGAELYPNTSLHSVES</sequence>
<dbReference type="AlphaFoldDB" id="A0A2P2PD64"/>
<accession>A0A2P2PD64</accession>
<protein>
    <submittedName>
        <fullName evidence="1">Uncharacterized protein</fullName>
    </submittedName>
</protein>
<name>A0A2P2PD64_RHIMU</name>
<proteinExistence type="predicted"/>
<organism evidence="1">
    <name type="scientific">Rhizophora mucronata</name>
    <name type="common">Asiatic mangrove</name>
    <dbReference type="NCBI Taxonomy" id="61149"/>
    <lineage>
        <taxon>Eukaryota</taxon>
        <taxon>Viridiplantae</taxon>
        <taxon>Streptophyta</taxon>
        <taxon>Embryophyta</taxon>
        <taxon>Tracheophyta</taxon>
        <taxon>Spermatophyta</taxon>
        <taxon>Magnoliopsida</taxon>
        <taxon>eudicotyledons</taxon>
        <taxon>Gunneridae</taxon>
        <taxon>Pentapetalae</taxon>
        <taxon>rosids</taxon>
        <taxon>fabids</taxon>
        <taxon>Malpighiales</taxon>
        <taxon>Rhizophoraceae</taxon>
        <taxon>Rhizophora</taxon>
    </lineage>
</organism>
<evidence type="ECO:0000313" key="1">
    <source>
        <dbReference type="EMBL" id="MBX52690.1"/>
    </source>
</evidence>
<dbReference type="EMBL" id="GGEC01072206">
    <property type="protein sequence ID" value="MBX52690.1"/>
    <property type="molecule type" value="Transcribed_RNA"/>
</dbReference>
<reference evidence="1" key="1">
    <citation type="submission" date="2018-02" db="EMBL/GenBank/DDBJ databases">
        <title>Rhizophora mucronata_Transcriptome.</title>
        <authorList>
            <person name="Meera S.P."/>
            <person name="Sreeshan A."/>
            <person name="Augustine A."/>
        </authorList>
    </citation>
    <scope>NUCLEOTIDE SEQUENCE</scope>
    <source>
        <tissue evidence="1">Leaf</tissue>
    </source>
</reference>